<sequence>MSAEKVLINKLISSANFSIWAIRMKVFLTNCGNGSIITGDDVNNDVNKKALADIQLCLEDGPLLQVHNLTRAHQTWVALKNLYSPKGFSSEFLILKELFSCKLSKFDCMEDFLNTIKRLNDDLTSKEIKLPKQVHEKLWGGKNPAKYQEESFVDRAPKGWRHFEKPKSLVEDTTKKDLATDQSGNEILLSQLEIVPNLTISEDDMLIDLDFDQVFYCTLDDNKQAANSSLGLIVNPSDSSLAEKAIFILDTAATKHIVSDKRYLSNYRSCDKT</sequence>
<dbReference type="Pfam" id="PF14223">
    <property type="entry name" value="Retrotran_gag_2"/>
    <property type="match status" value="1"/>
</dbReference>
<feature type="non-terminal residue" evidence="1">
    <location>
        <position position="273"/>
    </location>
</feature>
<proteinExistence type="predicted"/>
<dbReference type="EMBL" id="PEDP01002443">
    <property type="protein sequence ID" value="POS82659.1"/>
    <property type="molecule type" value="Genomic_DNA"/>
</dbReference>
<dbReference type="AlphaFoldDB" id="A0A2S4PKT4"/>
<gene>
    <name evidence="1" type="ORF">EPUL_005826</name>
</gene>
<evidence type="ECO:0000313" key="2">
    <source>
        <dbReference type="Proteomes" id="UP000237438"/>
    </source>
</evidence>
<evidence type="ECO:0008006" key="3">
    <source>
        <dbReference type="Google" id="ProtNLM"/>
    </source>
</evidence>
<name>A0A2S4PKT4_9PEZI</name>
<reference evidence="1 2" key="1">
    <citation type="submission" date="2017-10" db="EMBL/GenBank/DDBJ databases">
        <title>Development of genomic resources for the powdery mildew, Erysiphe pulchra.</title>
        <authorList>
            <person name="Wadl P.A."/>
            <person name="Mack B.M."/>
            <person name="Moore G."/>
            <person name="Beltz S.B."/>
        </authorList>
    </citation>
    <scope>NUCLEOTIDE SEQUENCE [LARGE SCALE GENOMIC DNA]</scope>
    <source>
        <strain evidence="1">Cflorida</strain>
    </source>
</reference>
<evidence type="ECO:0000313" key="1">
    <source>
        <dbReference type="EMBL" id="POS82659.1"/>
    </source>
</evidence>
<accession>A0A2S4PKT4</accession>
<comment type="caution">
    <text evidence="1">The sequence shown here is derived from an EMBL/GenBank/DDBJ whole genome shotgun (WGS) entry which is preliminary data.</text>
</comment>
<dbReference type="OrthoDB" id="3599317at2759"/>
<dbReference type="Proteomes" id="UP000237438">
    <property type="component" value="Unassembled WGS sequence"/>
</dbReference>
<protein>
    <recommendedName>
        <fullName evidence="3">DUF4219 domain-containing protein</fullName>
    </recommendedName>
</protein>
<organism evidence="1 2">
    <name type="scientific">Erysiphe pulchra</name>
    <dbReference type="NCBI Taxonomy" id="225359"/>
    <lineage>
        <taxon>Eukaryota</taxon>
        <taxon>Fungi</taxon>
        <taxon>Dikarya</taxon>
        <taxon>Ascomycota</taxon>
        <taxon>Pezizomycotina</taxon>
        <taxon>Leotiomycetes</taxon>
        <taxon>Erysiphales</taxon>
        <taxon>Erysiphaceae</taxon>
        <taxon>Erysiphe</taxon>
    </lineage>
</organism>
<keyword evidence="2" id="KW-1185">Reference proteome</keyword>